<dbReference type="InterPro" id="IPR036413">
    <property type="entry name" value="YaeB-like_sf"/>
</dbReference>
<evidence type="ECO:0000259" key="3">
    <source>
        <dbReference type="PROSITE" id="PS51668"/>
    </source>
</evidence>
<dbReference type="CDD" id="cd09281">
    <property type="entry name" value="UPF0066"/>
    <property type="match status" value="1"/>
</dbReference>
<reference evidence="4 5" key="1">
    <citation type="submission" date="2020-08" db="EMBL/GenBank/DDBJ databases">
        <title>Genomic Encyclopedia of Type Strains, Phase IV (KMG-IV): sequencing the most valuable type-strain genomes for metagenomic binning, comparative biology and taxonomic classification.</title>
        <authorList>
            <person name="Goeker M."/>
        </authorList>
    </citation>
    <scope>NUCLEOTIDE SEQUENCE [LARGE SCALE GENOMIC DNA]</scope>
    <source>
        <strain evidence="4 5">DSM 103526</strain>
    </source>
</reference>
<dbReference type="Gene3D" id="2.40.30.70">
    <property type="entry name" value="YaeB-like"/>
    <property type="match status" value="1"/>
</dbReference>
<dbReference type="PANTHER" id="PTHR12818">
    <property type="entry name" value="TRNA (ADENINE(37)-N6)-METHYLTRANSFERASE"/>
    <property type="match status" value="1"/>
</dbReference>
<dbReference type="InterPro" id="IPR040372">
    <property type="entry name" value="YaeB-like"/>
</dbReference>
<evidence type="ECO:0000256" key="1">
    <source>
        <dbReference type="ARBA" id="ARBA00022691"/>
    </source>
</evidence>
<evidence type="ECO:0000313" key="4">
    <source>
        <dbReference type="EMBL" id="MBB6214518.1"/>
    </source>
</evidence>
<accession>A0A841KQW0</accession>
<keyword evidence="4" id="KW-0489">Methyltransferase</keyword>
<evidence type="ECO:0000256" key="2">
    <source>
        <dbReference type="ARBA" id="ARBA00033753"/>
    </source>
</evidence>
<dbReference type="Pfam" id="PF01980">
    <property type="entry name" value="TrmO_N"/>
    <property type="match status" value="1"/>
</dbReference>
<gene>
    <name evidence="4" type="ORF">HNQ80_000598</name>
</gene>
<dbReference type="Proteomes" id="UP000579281">
    <property type="component" value="Unassembled WGS sequence"/>
</dbReference>
<protein>
    <submittedName>
        <fullName evidence="4">tRNA-Thr(GGU) m(6)t(6)A37 methyltransferase TsaA</fullName>
    </submittedName>
</protein>
<dbReference type="GO" id="GO:0032259">
    <property type="term" value="P:methylation"/>
    <property type="evidence" value="ECO:0007669"/>
    <property type="project" value="UniProtKB-KW"/>
</dbReference>
<dbReference type="EMBL" id="JACHEN010000002">
    <property type="protein sequence ID" value="MBB6214518.1"/>
    <property type="molecule type" value="Genomic_DNA"/>
</dbReference>
<dbReference type="GO" id="GO:0008168">
    <property type="term" value="F:methyltransferase activity"/>
    <property type="evidence" value="ECO:0007669"/>
    <property type="project" value="UniProtKB-KW"/>
</dbReference>
<dbReference type="InterPro" id="IPR036414">
    <property type="entry name" value="YaeB_N_sf"/>
</dbReference>
<feature type="domain" description="TsaA-like" evidence="3">
    <location>
        <begin position="6"/>
        <end position="130"/>
    </location>
</feature>
<comment type="caution">
    <text evidence="4">The sequence shown here is derived from an EMBL/GenBank/DDBJ whole genome shotgun (WGS) entry which is preliminary data.</text>
</comment>
<dbReference type="SUPFAM" id="SSF118196">
    <property type="entry name" value="YaeB-like"/>
    <property type="match status" value="1"/>
</dbReference>
<dbReference type="PANTHER" id="PTHR12818:SF0">
    <property type="entry name" value="TRNA (ADENINE(37)-N6)-METHYLTRANSFERASE"/>
    <property type="match status" value="1"/>
</dbReference>
<evidence type="ECO:0000313" key="5">
    <source>
        <dbReference type="Proteomes" id="UP000579281"/>
    </source>
</evidence>
<name>A0A841KQW0_9FIRM</name>
<dbReference type="InterPro" id="IPR023370">
    <property type="entry name" value="TrmO-like_N"/>
</dbReference>
<keyword evidence="1" id="KW-0949">S-adenosyl-L-methionine</keyword>
<comment type="similarity">
    <text evidence="2">Belongs to the tRNA methyltransferase O family.</text>
</comment>
<sequence length="158" mass="18045">MEQFIVKSIGKIHVDDKGTRLVLDKEYTPALTNLEDFSYINVLWWFDQCDNADSRSKLIEKSPYKNSPEILGTFATRSPERPNPIALTCSYVTYIDTQNGIIGLAYIDAKDGTPILDIKPYTPSLDRVETPSVPKWCCDWPKNIEESGDFDWSSVFNR</sequence>
<dbReference type="RefSeq" id="WP_184308005.1">
    <property type="nucleotide sequence ID" value="NZ_JACHEN010000002.1"/>
</dbReference>
<organism evidence="4 5">
    <name type="scientific">Anaerosolibacter carboniphilus</name>
    <dbReference type="NCBI Taxonomy" id="1417629"/>
    <lineage>
        <taxon>Bacteria</taxon>
        <taxon>Bacillati</taxon>
        <taxon>Bacillota</taxon>
        <taxon>Clostridia</taxon>
        <taxon>Peptostreptococcales</taxon>
        <taxon>Thermotaleaceae</taxon>
        <taxon>Anaerosolibacter</taxon>
    </lineage>
</organism>
<dbReference type="AlphaFoldDB" id="A0A841KQW0"/>
<keyword evidence="4" id="KW-0808">Transferase</keyword>
<dbReference type="PROSITE" id="PS51668">
    <property type="entry name" value="TSAA_2"/>
    <property type="match status" value="1"/>
</dbReference>
<keyword evidence="5" id="KW-1185">Reference proteome</keyword>
<proteinExistence type="inferred from homology"/>